<dbReference type="PANTHER" id="PTHR28620">
    <property type="entry name" value="CENTROMERE PROTEIN V"/>
    <property type="match status" value="1"/>
</dbReference>
<evidence type="ECO:0000256" key="3">
    <source>
        <dbReference type="ARBA" id="ARBA00022833"/>
    </source>
</evidence>
<evidence type="ECO:0000256" key="1">
    <source>
        <dbReference type="ARBA" id="ARBA00005495"/>
    </source>
</evidence>
<dbReference type="Proteomes" id="UP001302126">
    <property type="component" value="Unassembled WGS sequence"/>
</dbReference>
<dbReference type="InterPro" id="IPR006913">
    <property type="entry name" value="CENP-V/GFA"/>
</dbReference>
<gene>
    <name evidence="6" type="ORF">QBC35DRAFT_490915</name>
</gene>
<proteinExistence type="inferred from homology"/>
<reference evidence="6" key="1">
    <citation type="journal article" date="2023" name="Mol. Phylogenet. Evol.">
        <title>Genome-scale phylogeny and comparative genomics of the fungal order Sordariales.</title>
        <authorList>
            <person name="Hensen N."/>
            <person name="Bonometti L."/>
            <person name="Westerberg I."/>
            <person name="Brannstrom I.O."/>
            <person name="Guillou S."/>
            <person name="Cros-Aarteil S."/>
            <person name="Calhoun S."/>
            <person name="Haridas S."/>
            <person name="Kuo A."/>
            <person name="Mondo S."/>
            <person name="Pangilinan J."/>
            <person name="Riley R."/>
            <person name="LaButti K."/>
            <person name="Andreopoulos B."/>
            <person name="Lipzen A."/>
            <person name="Chen C."/>
            <person name="Yan M."/>
            <person name="Daum C."/>
            <person name="Ng V."/>
            <person name="Clum A."/>
            <person name="Steindorff A."/>
            <person name="Ohm R.A."/>
            <person name="Martin F."/>
            <person name="Silar P."/>
            <person name="Natvig D.O."/>
            <person name="Lalanne C."/>
            <person name="Gautier V."/>
            <person name="Ament-Velasquez S.L."/>
            <person name="Kruys A."/>
            <person name="Hutchinson M.I."/>
            <person name="Powell A.J."/>
            <person name="Barry K."/>
            <person name="Miller A.N."/>
            <person name="Grigoriev I.V."/>
            <person name="Debuchy R."/>
            <person name="Gladieux P."/>
            <person name="Hiltunen Thoren M."/>
            <person name="Johannesson H."/>
        </authorList>
    </citation>
    <scope>NUCLEOTIDE SEQUENCE</scope>
    <source>
        <strain evidence="6">PSN309</strain>
    </source>
</reference>
<feature type="domain" description="CENP-V/GFA" evidence="5">
    <location>
        <begin position="19"/>
        <end position="150"/>
    </location>
</feature>
<dbReference type="GO" id="GO:0046872">
    <property type="term" value="F:metal ion binding"/>
    <property type="evidence" value="ECO:0007669"/>
    <property type="project" value="UniProtKB-KW"/>
</dbReference>
<dbReference type="PROSITE" id="PS51891">
    <property type="entry name" value="CENP_V_GFA"/>
    <property type="match status" value="1"/>
</dbReference>
<keyword evidence="7" id="KW-1185">Reference proteome</keyword>
<feature type="region of interest" description="Disordered" evidence="4">
    <location>
        <begin position="138"/>
        <end position="164"/>
    </location>
</feature>
<keyword evidence="2" id="KW-0479">Metal-binding</keyword>
<dbReference type="Gene3D" id="2.170.150.70">
    <property type="match status" value="1"/>
</dbReference>
<dbReference type="InterPro" id="IPR052355">
    <property type="entry name" value="CENP-V-like"/>
</dbReference>
<evidence type="ECO:0000313" key="7">
    <source>
        <dbReference type="Proteomes" id="UP001302126"/>
    </source>
</evidence>
<evidence type="ECO:0000256" key="4">
    <source>
        <dbReference type="SAM" id="MobiDB-lite"/>
    </source>
</evidence>
<dbReference type="GO" id="GO:0016846">
    <property type="term" value="F:carbon-sulfur lyase activity"/>
    <property type="evidence" value="ECO:0007669"/>
    <property type="project" value="InterPro"/>
</dbReference>
<dbReference type="Pfam" id="PF04828">
    <property type="entry name" value="GFA"/>
    <property type="match status" value="1"/>
</dbReference>
<feature type="compositionally biased region" description="Basic and acidic residues" evidence="4">
    <location>
        <begin position="154"/>
        <end position="164"/>
    </location>
</feature>
<dbReference type="SUPFAM" id="SSF51316">
    <property type="entry name" value="Mss4-like"/>
    <property type="match status" value="1"/>
</dbReference>
<dbReference type="EMBL" id="MU864368">
    <property type="protein sequence ID" value="KAK4190181.1"/>
    <property type="molecule type" value="Genomic_DNA"/>
</dbReference>
<comment type="similarity">
    <text evidence="1">Belongs to the Gfa family.</text>
</comment>
<evidence type="ECO:0000259" key="5">
    <source>
        <dbReference type="PROSITE" id="PS51891"/>
    </source>
</evidence>
<keyword evidence="3" id="KW-0862">Zinc</keyword>
<dbReference type="PANTHER" id="PTHR28620:SF1">
    <property type="entry name" value="CENP-V_GFA DOMAIN-CONTAINING PROTEIN"/>
    <property type="match status" value="1"/>
</dbReference>
<dbReference type="InterPro" id="IPR011057">
    <property type="entry name" value="Mss4-like_sf"/>
</dbReference>
<sequence>MSAQDQPQQQQQDEEEETYEAGCHCGYIKFAVTLSPPLSQGHKVMECNCSMCRRAGYLLVYPPKAKVTWHNSSRERCATYQFNTKQKDQLFCGKCGASIGIDFRHVLTPEQYGISVRTFNNIDLTKLTYRKGNGVEKVPPNEDLSGTQWEIDEAERQKEAEGKL</sequence>
<reference evidence="6" key="2">
    <citation type="submission" date="2023-05" db="EMBL/GenBank/DDBJ databases">
        <authorList>
            <consortium name="Lawrence Berkeley National Laboratory"/>
            <person name="Steindorff A."/>
            <person name="Hensen N."/>
            <person name="Bonometti L."/>
            <person name="Westerberg I."/>
            <person name="Brannstrom I.O."/>
            <person name="Guillou S."/>
            <person name="Cros-Aarteil S."/>
            <person name="Calhoun S."/>
            <person name="Haridas S."/>
            <person name="Kuo A."/>
            <person name="Mondo S."/>
            <person name="Pangilinan J."/>
            <person name="Riley R."/>
            <person name="Labutti K."/>
            <person name="Andreopoulos B."/>
            <person name="Lipzen A."/>
            <person name="Chen C."/>
            <person name="Yanf M."/>
            <person name="Daum C."/>
            <person name="Ng V."/>
            <person name="Clum A."/>
            <person name="Ohm R."/>
            <person name="Martin F."/>
            <person name="Silar P."/>
            <person name="Natvig D."/>
            <person name="Lalanne C."/>
            <person name="Gautier V."/>
            <person name="Ament-Velasquez S.L."/>
            <person name="Kruys A."/>
            <person name="Hutchinson M.I."/>
            <person name="Powell A.J."/>
            <person name="Barry K."/>
            <person name="Miller A.N."/>
            <person name="Grigoriev I.V."/>
            <person name="Debuchy R."/>
            <person name="Gladieux P."/>
            <person name="Thoren M.H."/>
            <person name="Johannesson H."/>
        </authorList>
    </citation>
    <scope>NUCLEOTIDE SEQUENCE</scope>
    <source>
        <strain evidence="6">PSN309</strain>
    </source>
</reference>
<name>A0AAN6WYA9_9PEZI</name>
<accession>A0AAN6WYA9</accession>
<organism evidence="6 7">
    <name type="scientific">Podospora australis</name>
    <dbReference type="NCBI Taxonomy" id="1536484"/>
    <lineage>
        <taxon>Eukaryota</taxon>
        <taxon>Fungi</taxon>
        <taxon>Dikarya</taxon>
        <taxon>Ascomycota</taxon>
        <taxon>Pezizomycotina</taxon>
        <taxon>Sordariomycetes</taxon>
        <taxon>Sordariomycetidae</taxon>
        <taxon>Sordariales</taxon>
        <taxon>Podosporaceae</taxon>
        <taxon>Podospora</taxon>
    </lineage>
</organism>
<protein>
    <submittedName>
        <fullName evidence="6">Mss4-like protein</fullName>
    </submittedName>
</protein>
<dbReference type="AlphaFoldDB" id="A0AAN6WYA9"/>
<evidence type="ECO:0000256" key="2">
    <source>
        <dbReference type="ARBA" id="ARBA00022723"/>
    </source>
</evidence>
<comment type="caution">
    <text evidence="6">The sequence shown here is derived from an EMBL/GenBank/DDBJ whole genome shotgun (WGS) entry which is preliminary data.</text>
</comment>
<evidence type="ECO:0000313" key="6">
    <source>
        <dbReference type="EMBL" id="KAK4190181.1"/>
    </source>
</evidence>